<feature type="compositionally biased region" description="Basic and acidic residues" evidence="1">
    <location>
        <begin position="68"/>
        <end position="95"/>
    </location>
</feature>
<reference evidence="2 3" key="1">
    <citation type="submission" date="2020-03" db="EMBL/GenBank/DDBJ databases">
        <title>Whole genome shotgun sequence of Phytohabitans flavus NBRC 107702.</title>
        <authorList>
            <person name="Komaki H."/>
            <person name="Tamura T."/>
        </authorList>
    </citation>
    <scope>NUCLEOTIDE SEQUENCE [LARGE SCALE GENOMIC DNA]</scope>
    <source>
        <strain evidence="2 3">NBRC 107702</strain>
    </source>
</reference>
<dbReference type="Proteomes" id="UP000502508">
    <property type="component" value="Chromosome"/>
</dbReference>
<evidence type="ECO:0000256" key="1">
    <source>
        <dbReference type="SAM" id="MobiDB-lite"/>
    </source>
</evidence>
<dbReference type="AlphaFoldDB" id="A0A6F8XW13"/>
<keyword evidence="3" id="KW-1185">Reference proteome</keyword>
<dbReference type="KEGG" id="pfla:Pflav_044440"/>
<organism evidence="2 3">
    <name type="scientific">Phytohabitans flavus</name>
    <dbReference type="NCBI Taxonomy" id="1076124"/>
    <lineage>
        <taxon>Bacteria</taxon>
        <taxon>Bacillati</taxon>
        <taxon>Actinomycetota</taxon>
        <taxon>Actinomycetes</taxon>
        <taxon>Micromonosporales</taxon>
        <taxon>Micromonosporaceae</taxon>
    </lineage>
</organism>
<sequence>MALERGGAALCLHDHHRQAVRDDVVQLAGDAGPLGGGGQRDPLVLLPLQVFGPFHQRAQVQAAAAHAVADRERQAEHQQHDDRLPDGRTDEIAEGRRRRLRFVQDGRARLEVRLLGQPGLLARGHAEVRP</sequence>
<gene>
    <name evidence="2" type="ORF">Pflav_044440</name>
</gene>
<accession>A0A6F8XW13</accession>
<protein>
    <submittedName>
        <fullName evidence="2">Uncharacterized protein</fullName>
    </submittedName>
</protein>
<reference evidence="2 3" key="2">
    <citation type="submission" date="2020-03" db="EMBL/GenBank/DDBJ databases">
        <authorList>
            <person name="Ichikawa N."/>
            <person name="Kimura A."/>
            <person name="Kitahashi Y."/>
            <person name="Uohara A."/>
        </authorList>
    </citation>
    <scope>NUCLEOTIDE SEQUENCE [LARGE SCALE GENOMIC DNA]</scope>
    <source>
        <strain evidence="2 3">NBRC 107702</strain>
    </source>
</reference>
<dbReference type="EMBL" id="AP022870">
    <property type="protein sequence ID" value="BCB78034.1"/>
    <property type="molecule type" value="Genomic_DNA"/>
</dbReference>
<proteinExistence type="predicted"/>
<name>A0A6F8XW13_9ACTN</name>
<evidence type="ECO:0000313" key="2">
    <source>
        <dbReference type="EMBL" id="BCB78034.1"/>
    </source>
</evidence>
<evidence type="ECO:0000313" key="3">
    <source>
        <dbReference type="Proteomes" id="UP000502508"/>
    </source>
</evidence>
<feature type="region of interest" description="Disordered" evidence="1">
    <location>
        <begin position="62"/>
        <end position="95"/>
    </location>
</feature>